<sequence>MEAKDTLFMKKGDGESSYVQSSFFTQRLASISKPVVQRAVDSLFHENLLPYKALNVADLGCSAGPNTFTLMETIIESVKSKCEELNCQLPEFQFYLNDLPVNDFNTLFKGSSSFVERYKDVSCFVMGAPGSFHGRLFPTNTLHLLHSSYSVHWLSKAPRLVDKDGLPLNKGKIYISKTSPPGVKEAYLAQFQQDFGLFLQSRSQEMIADGRVVLILHGRQSSDATSKENNFDWELLAEAIGNMVSLVNAKSSKLIFRYLNKS</sequence>
<evidence type="ECO:0000313" key="1">
    <source>
        <dbReference type="EMBL" id="KAJ0044633.1"/>
    </source>
</evidence>
<proteinExistence type="predicted"/>
<comment type="caution">
    <text evidence="1">The sequence shown here is derived from an EMBL/GenBank/DDBJ whole genome shotgun (WGS) entry which is preliminary data.</text>
</comment>
<dbReference type="EMBL" id="CM047738">
    <property type="protein sequence ID" value="KAJ0044633.1"/>
    <property type="molecule type" value="Genomic_DNA"/>
</dbReference>
<gene>
    <name evidence="1" type="ORF">Pint_06450</name>
</gene>
<organism evidence="1 2">
    <name type="scientific">Pistacia integerrima</name>
    <dbReference type="NCBI Taxonomy" id="434235"/>
    <lineage>
        <taxon>Eukaryota</taxon>
        <taxon>Viridiplantae</taxon>
        <taxon>Streptophyta</taxon>
        <taxon>Embryophyta</taxon>
        <taxon>Tracheophyta</taxon>
        <taxon>Spermatophyta</taxon>
        <taxon>Magnoliopsida</taxon>
        <taxon>eudicotyledons</taxon>
        <taxon>Gunneridae</taxon>
        <taxon>Pentapetalae</taxon>
        <taxon>rosids</taxon>
        <taxon>malvids</taxon>
        <taxon>Sapindales</taxon>
        <taxon>Anacardiaceae</taxon>
        <taxon>Pistacia</taxon>
    </lineage>
</organism>
<name>A0ACC0Z3A7_9ROSI</name>
<protein>
    <submittedName>
        <fullName evidence="1">Uncharacterized protein</fullName>
    </submittedName>
</protein>
<reference evidence="2" key="1">
    <citation type="journal article" date="2023" name="G3 (Bethesda)">
        <title>Genome assembly and association tests identify interacting loci associated with vigor, precocity, and sex in interspecific pistachio rootstocks.</title>
        <authorList>
            <person name="Palmer W."/>
            <person name="Jacygrad E."/>
            <person name="Sagayaradj S."/>
            <person name="Cavanaugh K."/>
            <person name="Han R."/>
            <person name="Bertier L."/>
            <person name="Beede B."/>
            <person name="Kafkas S."/>
            <person name="Golino D."/>
            <person name="Preece J."/>
            <person name="Michelmore R."/>
        </authorList>
    </citation>
    <scope>NUCLEOTIDE SEQUENCE [LARGE SCALE GENOMIC DNA]</scope>
</reference>
<keyword evidence="2" id="KW-1185">Reference proteome</keyword>
<accession>A0ACC0Z3A7</accession>
<dbReference type="Proteomes" id="UP001163603">
    <property type="component" value="Chromosome 3"/>
</dbReference>
<evidence type="ECO:0000313" key="2">
    <source>
        <dbReference type="Proteomes" id="UP001163603"/>
    </source>
</evidence>